<evidence type="ECO:0000313" key="2">
    <source>
        <dbReference type="Proteomes" id="UP001596548"/>
    </source>
</evidence>
<protein>
    <submittedName>
        <fullName evidence="1">Uncharacterized protein</fullName>
    </submittedName>
</protein>
<organism evidence="1 2">
    <name type="scientific">Paractinoplanes rhizophilus</name>
    <dbReference type="NCBI Taxonomy" id="1416877"/>
    <lineage>
        <taxon>Bacteria</taxon>
        <taxon>Bacillati</taxon>
        <taxon>Actinomycetota</taxon>
        <taxon>Actinomycetes</taxon>
        <taxon>Micromonosporales</taxon>
        <taxon>Micromonosporaceae</taxon>
        <taxon>Paractinoplanes</taxon>
    </lineage>
</organism>
<reference evidence="2" key="1">
    <citation type="journal article" date="2019" name="Int. J. Syst. Evol. Microbiol.">
        <title>The Global Catalogue of Microorganisms (GCM) 10K type strain sequencing project: providing services to taxonomists for standard genome sequencing and annotation.</title>
        <authorList>
            <consortium name="The Broad Institute Genomics Platform"/>
            <consortium name="The Broad Institute Genome Sequencing Center for Infectious Disease"/>
            <person name="Wu L."/>
            <person name="Ma J."/>
        </authorList>
    </citation>
    <scope>NUCLEOTIDE SEQUENCE [LARGE SCALE GENOMIC DNA]</scope>
    <source>
        <strain evidence="2">XZYJT-10</strain>
    </source>
</reference>
<comment type="caution">
    <text evidence="1">The sequence shown here is derived from an EMBL/GenBank/DDBJ whole genome shotgun (WGS) entry which is preliminary data.</text>
</comment>
<proteinExistence type="predicted"/>
<accession>A0ABW2HR40</accession>
<sequence length="168" mass="19197">MKDDFYAVRLEGQFDAVCYWNGFGVGSDADQRRLLDKLATHWLRPGGVALIDVFNPFVWARWDGDAEHKLADPEHGYEHELFEHTVFDPLTCTAIDTWWEAGNPDDKISQILRCYTPADLELLIAGTGLQLTAITVGDRTVPLTRQPGWSQLLRERHEYLAVLHHVPR</sequence>
<dbReference type="SUPFAM" id="SSF53335">
    <property type="entry name" value="S-adenosyl-L-methionine-dependent methyltransferases"/>
    <property type="match status" value="1"/>
</dbReference>
<dbReference type="Gene3D" id="2.20.25.110">
    <property type="entry name" value="S-adenosyl-L-methionine-dependent methyltransferases"/>
    <property type="match status" value="1"/>
</dbReference>
<name>A0ABW2HR40_9ACTN</name>
<evidence type="ECO:0000313" key="1">
    <source>
        <dbReference type="EMBL" id="MFC7274558.1"/>
    </source>
</evidence>
<dbReference type="EMBL" id="JBHTBJ010000006">
    <property type="protein sequence ID" value="MFC7274558.1"/>
    <property type="molecule type" value="Genomic_DNA"/>
</dbReference>
<dbReference type="Proteomes" id="UP001596548">
    <property type="component" value="Unassembled WGS sequence"/>
</dbReference>
<dbReference type="Gene3D" id="3.40.50.150">
    <property type="entry name" value="Vaccinia Virus protein VP39"/>
    <property type="match status" value="1"/>
</dbReference>
<gene>
    <name evidence="1" type="ORF">ACFQS1_11245</name>
</gene>
<keyword evidence="2" id="KW-1185">Reference proteome</keyword>
<dbReference type="RefSeq" id="WP_378966656.1">
    <property type="nucleotide sequence ID" value="NZ_JBHTBJ010000006.1"/>
</dbReference>
<dbReference type="InterPro" id="IPR029063">
    <property type="entry name" value="SAM-dependent_MTases_sf"/>
</dbReference>